<dbReference type="EMBL" id="JAYWIO010000004">
    <property type="protein sequence ID" value="KAK7268737.1"/>
    <property type="molecule type" value="Genomic_DNA"/>
</dbReference>
<organism evidence="2 3">
    <name type="scientific">Crotalaria pallida</name>
    <name type="common">Smooth rattlebox</name>
    <name type="synonym">Crotalaria striata</name>
    <dbReference type="NCBI Taxonomy" id="3830"/>
    <lineage>
        <taxon>Eukaryota</taxon>
        <taxon>Viridiplantae</taxon>
        <taxon>Streptophyta</taxon>
        <taxon>Embryophyta</taxon>
        <taxon>Tracheophyta</taxon>
        <taxon>Spermatophyta</taxon>
        <taxon>Magnoliopsida</taxon>
        <taxon>eudicotyledons</taxon>
        <taxon>Gunneridae</taxon>
        <taxon>Pentapetalae</taxon>
        <taxon>rosids</taxon>
        <taxon>fabids</taxon>
        <taxon>Fabales</taxon>
        <taxon>Fabaceae</taxon>
        <taxon>Papilionoideae</taxon>
        <taxon>50 kb inversion clade</taxon>
        <taxon>genistoids sensu lato</taxon>
        <taxon>core genistoids</taxon>
        <taxon>Crotalarieae</taxon>
        <taxon>Crotalaria</taxon>
    </lineage>
</organism>
<evidence type="ECO:0000313" key="3">
    <source>
        <dbReference type="Proteomes" id="UP001372338"/>
    </source>
</evidence>
<reference evidence="2 3" key="1">
    <citation type="submission" date="2024-01" db="EMBL/GenBank/DDBJ databases">
        <title>The genomes of 5 underutilized Papilionoideae crops provide insights into root nodulation and disease resistanc.</title>
        <authorList>
            <person name="Yuan L."/>
        </authorList>
    </citation>
    <scope>NUCLEOTIDE SEQUENCE [LARGE SCALE GENOMIC DNA]</scope>
    <source>
        <strain evidence="2">ZHUSHIDOU_FW_LH</strain>
        <tissue evidence="2">Leaf</tissue>
    </source>
</reference>
<feature type="compositionally biased region" description="Basic and acidic residues" evidence="1">
    <location>
        <begin position="142"/>
        <end position="160"/>
    </location>
</feature>
<name>A0AAN9F305_CROPI</name>
<evidence type="ECO:0000256" key="1">
    <source>
        <dbReference type="SAM" id="MobiDB-lite"/>
    </source>
</evidence>
<evidence type="ECO:0000313" key="2">
    <source>
        <dbReference type="EMBL" id="KAK7268737.1"/>
    </source>
</evidence>
<feature type="region of interest" description="Disordered" evidence="1">
    <location>
        <begin position="132"/>
        <end position="160"/>
    </location>
</feature>
<gene>
    <name evidence="2" type="ORF">RIF29_21445</name>
</gene>
<accession>A0AAN9F305</accession>
<comment type="caution">
    <text evidence="2">The sequence shown here is derived from an EMBL/GenBank/DDBJ whole genome shotgun (WGS) entry which is preliminary data.</text>
</comment>
<proteinExistence type="predicted"/>
<protein>
    <submittedName>
        <fullName evidence="2">Uncharacterized protein</fullName>
    </submittedName>
</protein>
<keyword evidence="3" id="KW-1185">Reference proteome</keyword>
<sequence>MLCASKAKRSFCKPHFDHLTLSDSDRVHLTPHPPFFFLIFKPPKIKKTQPTTISLFSLLSQSFHQTHSNPTTHSFSSPANHFFIAAAADGRFQTQPPEAESVTETRAVVVADKPQGGVERRDPLAFTSGVVATTDSSGGEAAARDEATTRRRDGEGDRDVQEVATPGVSVLLRSLSDSSFVRSCVEEERRRRRKLLVG</sequence>
<dbReference type="Proteomes" id="UP001372338">
    <property type="component" value="Unassembled WGS sequence"/>
</dbReference>
<dbReference type="AlphaFoldDB" id="A0AAN9F305"/>